<dbReference type="RefSeq" id="WP_055179906.1">
    <property type="nucleotide sequence ID" value="NZ_AP023420.1"/>
</dbReference>
<dbReference type="Pfam" id="PF13443">
    <property type="entry name" value="HTH_26"/>
    <property type="match status" value="1"/>
</dbReference>
<dbReference type="GO" id="GO:0003677">
    <property type="term" value="F:DNA binding"/>
    <property type="evidence" value="ECO:0007669"/>
    <property type="project" value="InterPro"/>
</dbReference>
<protein>
    <recommendedName>
        <fullName evidence="1">HTH cro/C1-type domain-containing protein</fullName>
    </recommendedName>
</protein>
<dbReference type="KEGG" id="pfaa:MM59RIKEN_22430"/>
<sequence>MDIGSDGVRHTVITFEPFLKRKELCGLTDAQIGKRFGLTKDTVNAMRLHDEVPFNTVQKICQELHCQPGDIMEALDVWIIPATKEK</sequence>
<dbReference type="EMBL" id="AP023420">
    <property type="protein sequence ID" value="BCK84924.1"/>
    <property type="molecule type" value="Genomic_DNA"/>
</dbReference>
<evidence type="ECO:0000313" key="3">
    <source>
        <dbReference type="Proteomes" id="UP000679848"/>
    </source>
</evidence>
<dbReference type="InterPro" id="IPR001387">
    <property type="entry name" value="Cro/C1-type_HTH"/>
</dbReference>
<keyword evidence="3" id="KW-1185">Reference proteome</keyword>
<dbReference type="SUPFAM" id="SSF47413">
    <property type="entry name" value="lambda repressor-like DNA-binding domains"/>
    <property type="match status" value="1"/>
</dbReference>
<name>A0A810QAD8_9FIRM</name>
<feature type="domain" description="HTH cro/C1-type" evidence="1">
    <location>
        <begin position="34"/>
        <end position="73"/>
    </location>
</feature>
<proteinExistence type="predicted"/>
<accession>A0A810QAD8</accession>
<evidence type="ECO:0000259" key="1">
    <source>
        <dbReference type="Pfam" id="PF13443"/>
    </source>
</evidence>
<evidence type="ECO:0000313" key="2">
    <source>
        <dbReference type="EMBL" id="BCK84924.1"/>
    </source>
</evidence>
<organism evidence="2 3">
    <name type="scientific">Pusillibacter faecalis</name>
    <dbReference type="NCBI Taxonomy" id="2714358"/>
    <lineage>
        <taxon>Bacteria</taxon>
        <taxon>Bacillati</taxon>
        <taxon>Bacillota</taxon>
        <taxon>Clostridia</taxon>
        <taxon>Eubacteriales</taxon>
        <taxon>Oscillospiraceae</taxon>
        <taxon>Pusillibacter</taxon>
    </lineage>
</organism>
<dbReference type="InterPro" id="IPR010982">
    <property type="entry name" value="Lambda_DNA-bd_dom_sf"/>
</dbReference>
<dbReference type="AlphaFoldDB" id="A0A810QAD8"/>
<reference evidence="2" key="1">
    <citation type="submission" date="2020-09" db="EMBL/GenBank/DDBJ databases">
        <title>New species isolated from human feces.</title>
        <authorList>
            <person name="Kitahara M."/>
            <person name="Shigeno Y."/>
            <person name="Shime M."/>
            <person name="Matsumoto Y."/>
            <person name="Nakamura S."/>
            <person name="Motooka D."/>
            <person name="Fukuoka S."/>
            <person name="Nishikawa H."/>
            <person name="Benno Y."/>
        </authorList>
    </citation>
    <scope>NUCLEOTIDE SEQUENCE</scope>
    <source>
        <strain evidence="2">MM59</strain>
    </source>
</reference>
<gene>
    <name evidence="2" type="ORF">MM59RIKEN_22430</name>
</gene>
<dbReference type="Proteomes" id="UP000679848">
    <property type="component" value="Chromosome"/>
</dbReference>